<dbReference type="HOGENOM" id="CLU_3020116_0_0_1"/>
<sequence>GFRHFSGGISKISQWSGQEAKDLLCIFLPLLVGVQSHSAIKATQAELDFIMLGGRY</sequence>
<proteinExistence type="predicted"/>
<keyword evidence="2" id="KW-1185">Reference proteome</keyword>
<dbReference type="Proteomes" id="UP000054279">
    <property type="component" value="Unassembled WGS sequence"/>
</dbReference>
<organism evidence="1 2">
    <name type="scientific">Sphaerobolus stellatus (strain SS14)</name>
    <dbReference type="NCBI Taxonomy" id="990650"/>
    <lineage>
        <taxon>Eukaryota</taxon>
        <taxon>Fungi</taxon>
        <taxon>Dikarya</taxon>
        <taxon>Basidiomycota</taxon>
        <taxon>Agaricomycotina</taxon>
        <taxon>Agaricomycetes</taxon>
        <taxon>Phallomycetidae</taxon>
        <taxon>Geastrales</taxon>
        <taxon>Sphaerobolaceae</taxon>
        <taxon>Sphaerobolus</taxon>
    </lineage>
</organism>
<gene>
    <name evidence="1" type="ORF">M422DRAFT_164352</name>
</gene>
<evidence type="ECO:0000313" key="2">
    <source>
        <dbReference type="Proteomes" id="UP000054279"/>
    </source>
</evidence>
<reference evidence="1 2" key="1">
    <citation type="submission" date="2014-06" db="EMBL/GenBank/DDBJ databases">
        <title>Evolutionary Origins and Diversification of the Mycorrhizal Mutualists.</title>
        <authorList>
            <consortium name="DOE Joint Genome Institute"/>
            <consortium name="Mycorrhizal Genomics Consortium"/>
            <person name="Kohler A."/>
            <person name="Kuo A."/>
            <person name="Nagy L.G."/>
            <person name="Floudas D."/>
            <person name="Copeland A."/>
            <person name="Barry K.W."/>
            <person name="Cichocki N."/>
            <person name="Veneault-Fourrey C."/>
            <person name="LaButti K."/>
            <person name="Lindquist E.A."/>
            <person name="Lipzen A."/>
            <person name="Lundell T."/>
            <person name="Morin E."/>
            <person name="Murat C."/>
            <person name="Riley R."/>
            <person name="Ohm R."/>
            <person name="Sun H."/>
            <person name="Tunlid A."/>
            <person name="Henrissat B."/>
            <person name="Grigoriev I.V."/>
            <person name="Hibbett D.S."/>
            <person name="Martin F."/>
        </authorList>
    </citation>
    <scope>NUCLEOTIDE SEQUENCE [LARGE SCALE GENOMIC DNA]</scope>
    <source>
        <strain evidence="1 2">SS14</strain>
    </source>
</reference>
<evidence type="ECO:0000313" key="1">
    <source>
        <dbReference type="EMBL" id="KIJ47026.1"/>
    </source>
</evidence>
<dbReference type="EMBL" id="KN837104">
    <property type="protein sequence ID" value="KIJ47026.1"/>
    <property type="molecule type" value="Genomic_DNA"/>
</dbReference>
<dbReference type="OrthoDB" id="3232941at2759"/>
<feature type="non-terminal residue" evidence="1">
    <location>
        <position position="1"/>
    </location>
</feature>
<accession>A0A0C9VI94</accession>
<protein>
    <submittedName>
        <fullName evidence="1">Unplaced genomic scaffold SPHSTscaffold_29, whole genome shotgun sequence</fullName>
    </submittedName>
</protein>
<dbReference type="AlphaFoldDB" id="A0A0C9VI94"/>
<name>A0A0C9VI94_SPHS4</name>